<dbReference type="Proteomes" id="UP000176992">
    <property type="component" value="Unassembled WGS sequence"/>
</dbReference>
<sequence>MQVIFKPEFVILNNAQDAIVRAKALRHIKNVPYLDQANIIALTGRPAGDSVEGASSLLGLPVTKTRLRQEVERLPGLKRQ</sequence>
<protein>
    <submittedName>
        <fullName evidence="1">Uncharacterized protein</fullName>
    </submittedName>
</protein>
<organism evidence="1 2">
    <name type="scientific">Candidatus Glassbacteria bacterium GWA2_58_10</name>
    <dbReference type="NCBI Taxonomy" id="1817865"/>
    <lineage>
        <taxon>Bacteria</taxon>
        <taxon>Candidatus Glassiibacteriota</taxon>
    </lineage>
</organism>
<gene>
    <name evidence="1" type="ORF">A2Z86_10735</name>
</gene>
<accession>A0A1F5YGT4</accession>
<comment type="caution">
    <text evidence="1">The sequence shown here is derived from an EMBL/GenBank/DDBJ whole genome shotgun (WGS) entry which is preliminary data.</text>
</comment>
<evidence type="ECO:0000313" key="2">
    <source>
        <dbReference type="Proteomes" id="UP000176992"/>
    </source>
</evidence>
<dbReference type="EMBL" id="MFIV01000038">
    <property type="protein sequence ID" value="OGF99186.1"/>
    <property type="molecule type" value="Genomic_DNA"/>
</dbReference>
<proteinExistence type="predicted"/>
<reference evidence="1 2" key="1">
    <citation type="journal article" date="2016" name="Nat. Commun.">
        <title>Thousands of microbial genomes shed light on interconnected biogeochemical processes in an aquifer system.</title>
        <authorList>
            <person name="Anantharaman K."/>
            <person name="Brown C.T."/>
            <person name="Hug L.A."/>
            <person name="Sharon I."/>
            <person name="Castelle C.J."/>
            <person name="Probst A.J."/>
            <person name="Thomas B.C."/>
            <person name="Singh A."/>
            <person name="Wilkins M.J."/>
            <person name="Karaoz U."/>
            <person name="Brodie E.L."/>
            <person name="Williams K.H."/>
            <person name="Hubbard S.S."/>
            <person name="Banfield J.F."/>
        </authorList>
    </citation>
    <scope>NUCLEOTIDE SEQUENCE [LARGE SCALE GENOMIC DNA]</scope>
</reference>
<evidence type="ECO:0000313" key="1">
    <source>
        <dbReference type="EMBL" id="OGF99186.1"/>
    </source>
</evidence>
<name>A0A1F5YGT4_9BACT</name>
<dbReference type="AlphaFoldDB" id="A0A1F5YGT4"/>